<feature type="transmembrane region" description="Helical" evidence="1">
    <location>
        <begin position="514"/>
        <end position="536"/>
    </location>
</feature>
<feature type="transmembrane region" description="Helical" evidence="1">
    <location>
        <begin position="54"/>
        <end position="78"/>
    </location>
</feature>
<name>A0AAD7B6T0_9AGAR</name>
<evidence type="ECO:0000313" key="3">
    <source>
        <dbReference type="Proteomes" id="UP001221142"/>
    </source>
</evidence>
<feature type="transmembrane region" description="Helical" evidence="1">
    <location>
        <begin position="186"/>
        <end position="207"/>
    </location>
</feature>
<evidence type="ECO:0000256" key="1">
    <source>
        <dbReference type="SAM" id="Phobius"/>
    </source>
</evidence>
<keyword evidence="1" id="KW-0812">Transmembrane</keyword>
<accession>A0AAD7B6T0</accession>
<proteinExistence type="predicted"/>
<protein>
    <submittedName>
        <fullName evidence="2">Uncharacterized protein</fullName>
    </submittedName>
</protein>
<dbReference type="Proteomes" id="UP001221142">
    <property type="component" value="Unassembled WGS sequence"/>
</dbReference>
<feature type="transmembrane region" description="Helical" evidence="1">
    <location>
        <begin position="147"/>
        <end position="165"/>
    </location>
</feature>
<gene>
    <name evidence="2" type="ORF">FB45DRAFT_941078</name>
</gene>
<sequence>MPPSYNIDQLPFDSDAPVPEMSKEYRENLLETRSIVSTAASSVAPSTVFRGKPILVVGLGVALSIALILVGLFVHIFVTHEYAQNGGYIFTAASLGSTLAIAHALGAAILLTLPVVSGLHSYRLAWHWLKASADTGHDTGHDRPTPFQLGVIMNLLNGANLPAFWGGMRYMYGIGSTKRSAYRPPILRRAMFVLALTLFVSHAYVVLDIALSAASQATSFTQLNAYDGAWPQLSRQINSSMCATSDGAVAAGINLCGLEVPGDAPFSGSLPEALRTLTNNSETNAVAFGNDGTAFIVPASIPGDVAFLGSSYGVLSSCQSITPECVGQGPYEGQLNLSCPATAFFNAAFDATTNQYPFGILDLNGQVYPIPYEVSTNPFNFGGVVSSQAYSADDDTFVGNTGFFAHSGIDYNVLTCSVTVLEVSYAYFNGTFTIDPWNTTASTNLDIVHALGAMTTAAFLQERVPAAIDGATEDYAAAFGRELSRELIAFTAALYEPAPPQEVQRVKAVLGTRIPLAVLVLMLVLVVGYCVLILLLTCTAAAASSASPYTLLARARLSSPLTAIHAAYARCEAHRTWESTSARLFSTETGLDRLCVGPTTTSAGGLAFGVTRAVVAPSA</sequence>
<dbReference type="EMBL" id="JARKIF010000032">
    <property type="protein sequence ID" value="KAJ7611811.1"/>
    <property type="molecule type" value="Genomic_DNA"/>
</dbReference>
<feature type="transmembrane region" description="Helical" evidence="1">
    <location>
        <begin position="90"/>
        <end position="116"/>
    </location>
</feature>
<dbReference type="AlphaFoldDB" id="A0AAD7B6T0"/>
<organism evidence="2 3">
    <name type="scientific">Roridomyces roridus</name>
    <dbReference type="NCBI Taxonomy" id="1738132"/>
    <lineage>
        <taxon>Eukaryota</taxon>
        <taxon>Fungi</taxon>
        <taxon>Dikarya</taxon>
        <taxon>Basidiomycota</taxon>
        <taxon>Agaricomycotina</taxon>
        <taxon>Agaricomycetes</taxon>
        <taxon>Agaricomycetidae</taxon>
        <taxon>Agaricales</taxon>
        <taxon>Marasmiineae</taxon>
        <taxon>Mycenaceae</taxon>
        <taxon>Roridomyces</taxon>
    </lineage>
</organism>
<keyword evidence="1" id="KW-1133">Transmembrane helix</keyword>
<keyword evidence="1" id="KW-0472">Membrane</keyword>
<reference evidence="2" key="1">
    <citation type="submission" date="2023-03" db="EMBL/GenBank/DDBJ databases">
        <title>Massive genome expansion in bonnet fungi (Mycena s.s.) driven by repeated elements and novel gene families across ecological guilds.</title>
        <authorList>
            <consortium name="Lawrence Berkeley National Laboratory"/>
            <person name="Harder C.B."/>
            <person name="Miyauchi S."/>
            <person name="Viragh M."/>
            <person name="Kuo A."/>
            <person name="Thoen E."/>
            <person name="Andreopoulos B."/>
            <person name="Lu D."/>
            <person name="Skrede I."/>
            <person name="Drula E."/>
            <person name="Henrissat B."/>
            <person name="Morin E."/>
            <person name="Kohler A."/>
            <person name="Barry K."/>
            <person name="LaButti K."/>
            <person name="Morin E."/>
            <person name="Salamov A."/>
            <person name="Lipzen A."/>
            <person name="Mereny Z."/>
            <person name="Hegedus B."/>
            <person name="Baldrian P."/>
            <person name="Stursova M."/>
            <person name="Weitz H."/>
            <person name="Taylor A."/>
            <person name="Grigoriev I.V."/>
            <person name="Nagy L.G."/>
            <person name="Martin F."/>
            <person name="Kauserud H."/>
        </authorList>
    </citation>
    <scope>NUCLEOTIDE SEQUENCE</scope>
    <source>
        <strain evidence="2">9284</strain>
    </source>
</reference>
<comment type="caution">
    <text evidence="2">The sequence shown here is derived from an EMBL/GenBank/DDBJ whole genome shotgun (WGS) entry which is preliminary data.</text>
</comment>
<evidence type="ECO:0000313" key="2">
    <source>
        <dbReference type="EMBL" id="KAJ7611811.1"/>
    </source>
</evidence>
<keyword evidence="3" id="KW-1185">Reference proteome</keyword>